<evidence type="ECO:0000313" key="3">
    <source>
        <dbReference type="EMBL" id="CAG8473551.1"/>
    </source>
</evidence>
<dbReference type="Pfam" id="PF10551">
    <property type="entry name" value="MULE"/>
    <property type="match status" value="1"/>
</dbReference>
<dbReference type="InterPro" id="IPR018289">
    <property type="entry name" value="MULE_transposase_dom"/>
</dbReference>
<name>A0ABM8VXT0_GIGMA</name>
<proteinExistence type="predicted"/>
<sequence length="550" mass="64695">MFQVEGEFQDLCYSLSILIYDNNFNLNEKNNTLPLSNPNDQREIENAIFLFWISLKKILEHYGKENGFKPIKEQKDIDNETGNISHWCFVYEYSGDPKPKHTTNHTQARQTYSKKTKCPWRCNAGYRKTEQKVYINKFIKEHNHDLTPHREEFALSLQQLSQDILDEIKFMTQKCEYNAQQQRWYLVNNFTDINIYSKDLYNAFRRYKTPTTSKINQDATLMLEYLISKQCEDPNWKINMYFEGADTSLACLFWQSPSQSMLYEQFHDVVVNDNTCKTNIFYRMLLNIFVGIDSYNRTLMLAQALVQNETQATFEWILQSLKNLNFGARTTLTKLVESIENQSCLYRPYRINNLAFNQNDDLEYATGFLEEDYQKSQILLSAMIKLIEARDICEIWQVRLFSNPVSHNEQYIIVLDDGFHLCSSKKGVQIALDTNTMNEFIGLLYNFIESKSIQADNSLRLDFIKSVTNPHIISYRGRPKNQLHDSLEVDESNFHKISKSNKALKESNITNKSTRKCSYCNNTGYYANTCELNPKNKKNEHLNRVRVRVF</sequence>
<feature type="domain" description="FAR1" evidence="1">
    <location>
        <begin position="61"/>
        <end position="147"/>
    </location>
</feature>
<dbReference type="EMBL" id="CAJVQB010000186">
    <property type="protein sequence ID" value="CAG8473551.1"/>
    <property type="molecule type" value="Genomic_DNA"/>
</dbReference>
<dbReference type="PANTHER" id="PTHR47718">
    <property type="entry name" value="OS01G0519700 PROTEIN"/>
    <property type="match status" value="1"/>
</dbReference>
<keyword evidence="4" id="KW-1185">Reference proteome</keyword>
<feature type="domain" description="MULE transposase" evidence="2">
    <location>
        <begin position="269"/>
        <end position="325"/>
    </location>
</feature>
<dbReference type="InterPro" id="IPR004330">
    <property type="entry name" value="FAR1_DNA_bnd_dom"/>
</dbReference>
<evidence type="ECO:0000259" key="1">
    <source>
        <dbReference type="Pfam" id="PF03101"/>
    </source>
</evidence>
<dbReference type="PANTHER" id="PTHR47718:SF3">
    <property type="entry name" value="PROTEIN FAR1-RELATED SEQUENCE 5-LIKE"/>
    <property type="match status" value="1"/>
</dbReference>
<evidence type="ECO:0000259" key="2">
    <source>
        <dbReference type="Pfam" id="PF10551"/>
    </source>
</evidence>
<accession>A0ABM8VXT0</accession>
<dbReference type="Proteomes" id="UP000789901">
    <property type="component" value="Unassembled WGS sequence"/>
</dbReference>
<gene>
    <name evidence="3" type="ORF">GMARGA_LOCUS893</name>
</gene>
<protein>
    <submittedName>
        <fullName evidence="3">26326_t:CDS:1</fullName>
    </submittedName>
</protein>
<dbReference type="Pfam" id="PF03101">
    <property type="entry name" value="FAR1"/>
    <property type="match status" value="1"/>
</dbReference>
<organism evidence="3 4">
    <name type="scientific">Gigaspora margarita</name>
    <dbReference type="NCBI Taxonomy" id="4874"/>
    <lineage>
        <taxon>Eukaryota</taxon>
        <taxon>Fungi</taxon>
        <taxon>Fungi incertae sedis</taxon>
        <taxon>Mucoromycota</taxon>
        <taxon>Glomeromycotina</taxon>
        <taxon>Glomeromycetes</taxon>
        <taxon>Diversisporales</taxon>
        <taxon>Gigasporaceae</taxon>
        <taxon>Gigaspora</taxon>
    </lineage>
</organism>
<evidence type="ECO:0000313" key="4">
    <source>
        <dbReference type="Proteomes" id="UP000789901"/>
    </source>
</evidence>
<comment type="caution">
    <text evidence="3">The sequence shown here is derived from an EMBL/GenBank/DDBJ whole genome shotgun (WGS) entry which is preliminary data.</text>
</comment>
<reference evidence="3 4" key="1">
    <citation type="submission" date="2021-06" db="EMBL/GenBank/DDBJ databases">
        <authorList>
            <person name="Kallberg Y."/>
            <person name="Tangrot J."/>
            <person name="Rosling A."/>
        </authorList>
    </citation>
    <scope>NUCLEOTIDE SEQUENCE [LARGE SCALE GENOMIC DNA]</scope>
    <source>
        <strain evidence="3 4">120-4 pot B 10/14</strain>
    </source>
</reference>